<dbReference type="Gene3D" id="1.20.120.960">
    <property type="entry name" value="Histidine kinase NarX, sensor domain"/>
    <property type="match status" value="1"/>
</dbReference>
<dbReference type="GO" id="GO:0000155">
    <property type="term" value="F:phosphorelay sensor kinase activity"/>
    <property type="evidence" value="ECO:0007669"/>
    <property type="project" value="UniProtKB-UniRule"/>
</dbReference>
<dbReference type="Proteomes" id="UP000862426">
    <property type="component" value="Unassembled WGS sequence"/>
</dbReference>
<accession>A0A9C7QRN6</accession>
<dbReference type="CDD" id="cd16917">
    <property type="entry name" value="HATPase_UhpB-NarQ-NarX-like"/>
    <property type="match status" value="1"/>
</dbReference>
<evidence type="ECO:0000256" key="7">
    <source>
        <dbReference type="ARBA" id="ARBA00022692"/>
    </source>
</evidence>
<proteinExistence type="predicted"/>
<dbReference type="NCBIfam" id="NF007896">
    <property type="entry name" value="PRK10600.1"/>
    <property type="match status" value="1"/>
</dbReference>
<evidence type="ECO:0000256" key="3">
    <source>
        <dbReference type="ARBA" id="ARBA00022475"/>
    </source>
</evidence>
<evidence type="ECO:0000313" key="18">
    <source>
        <dbReference type="EMBL" id="HCD1257590.1"/>
    </source>
</evidence>
<dbReference type="EMBL" id="DACYAJ020000035">
    <property type="protein sequence ID" value="HCD1257590.1"/>
    <property type="molecule type" value="Genomic_DNA"/>
</dbReference>
<dbReference type="PANTHER" id="PTHR24421">
    <property type="entry name" value="NITRATE/NITRITE SENSOR PROTEIN NARX-RELATED"/>
    <property type="match status" value="1"/>
</dbReference>
<dbReference type="GO" id="GO:0046983">
    <property type="term" value="F:protein dimerization activity"/>
    <property type="evidence" value="ECO:0007669"/>
    <property type="project" value="UniProtKB-UniRule"/>
</dbReference>
<dbReference type="Gene3D" id="1.10.287.130">
    <property type="match status" value="1"/>
</dbReference>
<evidence type="ECO:0000256" key="9">
    <source>
        <dbReference type="ARBA" id="ARBA00022777"/>
    </source>
</evidence>
<name>A0A9C7QRN6_CITAM</name>
<dbReference type="InterPro" id="IPR029095">
    <property type="entry name" value="NarX-like_N"/>
</dbReference>
<keyword evidence="4 14" id="KW-0997">Cell inner membrane</keyword>
<dbReference type="InterPro" id="IPR011712">
    <property type="entry name" value="Sig_transdc_His_kin_sub3_dim/P"/>
</dbReference>
<dbReference type="SMART" id="SM00387">
    <property type="entry name" value="HATPase_c"/>
    <property type="match status" value="1"/>
</dbReference>
<evidence type="ECO:0000256" key="8">
    <source>
        <dbReference type="ARBA" id="ARBA00022741"/>
    </source>
</evidence>
<dbReference type="GO" id="GO:0005524">
    <property type="term" value="F:ATP binding"/>
    <property type="evidence" value="ECO:0007669"/>
    <property type="project" value="UniProtKB-UniRule"/>
</dbReference>
<dbReference type="SUPFAM" id="SSF158472">
    <property type="entry name" value="HAMP domain-like"/>
    <property type="match status" value="1"/>
</dbReference>
<evidence type="ECO:0000256" key="13">
    <source>
        <dbReference type="ARBA" id="ARBA00023136"/>
    </source>
</evidence>
<keyword evidence="8 14" id="KW-0547">Nucleotide-binding</keyword>
<keyword evidence="5" id="KW-0597">Phosphoprotein</keyword>
<dbReference type="InterPro" id="IPR003660">
    <property type="entry name" value="HAMP_dom"/>
</dbReference>
<protein>
    <recommendedName>
        <fullName evidence="14">Sensor protein</fullName>
        <ecNumber evidence="14">2.7.13.3</ecNumber>
    </recommendedName>
</protein>
<dbReference type="PROSITE" id="PS50885">
    <property type="entry name" value="HAMP"/>
    <property type="match status" value="1"/>
</dbReference>
<comment type="subcellular location">
    <subcellularLocation>
        <location evidence="2">Cell inner membrane</location>
        <topology evidence="2">Multi-pass membrane protein</topology>
    </subcellularLocation>
</comment>
<dbReference type="PROSITE" id="PS50109">
    <property type="entry name" value="HIS_KIN"/>
    <property type="match status" value="1"/>
</dbReference>
<keyword evidence="6 14" id="KW-0808">Transferase</keyword>
<dbReference type="Gene3D" id="1.20.5.1930">
    <property type="match status" value="1"/>
</dbReference>
<dbReference type="InterPro" id="IPR050482">
    <property type="entry name" value="Sensor_HK_TwoCompSys"/>
</dbReference>
<dbReference type="InterPro" id="IPR005467">
    <property type="entry name" value="His_kinase_dom"/>
</dbReference>
<dbReference type="Gene3D" id="3.30.565.10">
    <property type="entry name" value="Histidine kinase-like ATPase, C-terminal domain"/>
    <property type="match status" value="1"/>
</dbReference>
<dbReference type="AlphaFoldDB" id="A0A9C7QRN6"/>
<dbReference type="SMART" id="SM00304">
    <property type="entry name" value="HAMP"/>
    <property type="match status" value="1"/>
</dbReference>
<reference evidence="18" key="1">
    <citation type="journal article" date="2018" name="Genome Biol.">
        <title>SKESA: strategic k-mer extension for scrupulous assemblies.</title>
        <authorList>
            <person name="Souvorov A."/>
            <person name="Agarwala R."/>
            <person name="Lipman D.J."/>
        </authorList>
    </citation>
    <scope>NUCLEOTIDE SEQUENCE</scope>
    <source>
        <strain evidence="18">CAV1698</strain>
    </source>
</reference>
<organism evidence="18 19">
    <name type="scientific">Citrobacter amalonaticus</name>
    <dbReference type="NCBI Taxonomy" id="35703"/>
    <lineage>
        <taxon>Bacteria</taxon>
        <taxon>Pseudomonadati</taxon>
        <taxon>Pseudomonadota</taxon>
        <taxon>Gammaproteobacteria</taxon>
        <taxon>Enterobacterales</taxon>
        <taxon>Enterobacteriaceae</taxon>
        <taxon>Citrobacter</taxon>
    </lineage>
</organism>
<evidence type="ECO:0000256" key="6">
    <source>
        <dbReference type="ARBA" id="ARBA00022679"/>
    </source>
</evidence>
<evidence type="ECO:0000256" key="5">
    <source>
        <dbReference type="ARBA" id="ARBA00022553"/>
    </source>
</evidence>
<dbReference type="InterPro" id="IPR016380">
    <property type="entry name" value="Sig_transdc_His_kin_NarX/NarQ"/>
</dbReference>
<gene>
    <name evidence="18" type="primary">narX</name>
    <name evidence="18" type="ORF">JD854_RS21345</name>
</gene>
<keyword evidence="3 14" id="KW-1003">Cell membrane</keyword>
<keyword evidence="12 14" id="KW-0902">Two-component regulatory system</keyword>
<evidence type="ECO:0000259" key="16">
    <source>
        <dbReference type="PROSITE" id="PS50109"/>
    </source>
</evidence>
<feature type="domain" description="HAMP" evidence="17">
    <location>
        <begin position="176"/>
        <end position="228"/>
    </location>
</feature>
<dbReference type="SUPFAM" id="SSF55874">
    <property type="entry name" value="ATPase domain of HSP90 chaperone/DNA topoisomerase II/histidine kinase"/>
    <property type="match status" value="1"/>
</dbReference>
<dbReference type="InterPro" id="IPR003594">
    <property type="entry name" value="HATPase_dom"/>
</dbReference>
<feature type="transmembrane region" description="Helical" evidence="15">
    <location>
        <begin position="15"/>
        <end position="37"/>
    </location>
</feature>
<dbReference type="CDD" id="cd06225">
    <property type="entry name" value="HAMP"/>
    <property type="match status" value="1"/>
</dbReference>
<evidence type="ECO:0000313" key="19">
    <source>
        <dbReference type="Proteomes" id="UP000862426"/>
    </source>
</evidence>
<evidence type="ECO:0000256" key="14">
    <source>
        <dbReference type="PIRNR" id="PIRNR003167"/>
    </source>
</evidence>
<evidence type="ECO:0000256" key="11">
    <source>
        <dbReference type="ARBA" id="ARBA00022989"/>
    </source>
</evidence>
<dbReference type="EC" id="2.7.13.3" evidence="14"/>
<evidence type="ECO:0000256" key="4">
    <source>
        <dbReference type="ARBA" id="ARBA00022519"/>
    </source>
</evidence>
<evidence type="ECO:0000256" key="12">
    <source>
        <dbReference type="ARBA" id="ARBA00023012"/>
    </source>
</evidence>
<dbReference type="Pfam" id="PF00672">
    <property type="entry name" value="HAMP"/>
    <property type="match status" value="1"/>
</dbReference>
<dbReference type="Pfam" id="PF07730">
    <property type="entry name" value="HisKA_3"/>
    <property type="match status" value="1"/>
</dbReference>
<evidence type="ECO:0000256" key="1">
    <source>
        <dbReference type="ARBA" id="ARBA00000085"/>
    </source>
</evidence>
<dbReference type="GO" id="GO:0005886">
    <property type="term" value="C:plasma membrane"/>
    <property type="evidence" value="ECO:0007669"/>
    <property type="project" value="UniProtKB-SubCell"/>
</dbReference>
<comment type="catalytic activity">
    <reaction evidence="1 14">
        <text>ATP + protein L-histidine = ADP + protein N-phospho-L-histidine.</text>
        <dbReference type="EC" id="2.7.13.3"/>
    </reaction>
</comment>
<dbReference type="CDD" id="cd22900">
    <property type="entry name" value="NarX_sensor"/>
    <property type="match status" value="1"/>
</dbReference>
<comment type="caution">
    <text evidence="18">The sequence shown here is derived from an EMBL/GenBank/DDBJ whole genome shotgun (WGS) entry which is preliminary data.</text>
</comment>
<dbReference type="PANTHER" id="PTHR24421:SF51">
    <property type="entry name" value="NITRATE_NITRITE SENSOR PROTEIN NARX"/>
    <property type="match status" value="1"/>
</dbReference>
<sequence length="598" mass="67525">MLKRCLSPLTLVNQVALIVMLSTAIGVAGMAVSGWLVQGVQGSAHAINKAGSLRMQSYRLLASVPLSAEDQKLLNEMEQTAFSPELTRAAERDGQQEQLRALQDYWHRELSPGLLQAKSRESVAADVSQFVTSLDRLVSAFDHTTEMRIERVVMVHRVMAIFMALLLVFTIIWLRARLLQPWKQLLSMARAISQRDFTQRAQIGGRNEMAMLGDALNNMSDELAESYSVLEQRVREKTAGLEQKNQILSFLWQANRRLHSSVPLCERLSPVLNGLQNLTQMHDIELRVYDQEDEENHQEFTCQSDLSCDDKGCHLCPREALPTTEGGMTLKWRLTDTHTQYGILLATLPQGRHLSHDQQQLVDTVVEQFTATLALDRNQERQQQLIVMEERATIARELHDSIAQSLSCMKMQISCLQMQGDALPDSSRDLLSQIRNELNASWAQLRELLTTFRLRLTEPGLRPALEASCQEYSTRFGFTVKLDYQLPPRLVPSHQAIHLLQIAREALSNALKHAHADEVVVTVALKGKQVKLTVQDNGCGVPENAERSNHYGMIIMRDRAQSLRGDCQVRRRETGGTEVAVTFIPETYFTEVQGDTHE</sequence>
<evidence type="ECO:0000259" key="17">
    <source>
        <dbReference type="PROSITE" id="PS50885"/>
    </source>
</evidence>
<reference evidence="18" key="2">
    <citation type="submission" date="2022-05" db="EMBL/GenBank/DDBJ databases">
        <authorList>
            <consortium name="NCBI Pathogen Detection Project"/>
        </authorList>
    </citation>
    <scope>NUCLEOTIDE SEQUENCE</scope>
    <source>
        <strain evidence="18">CAV1698</strain>
    </source>
</reference>
<dbReference type="PIRSF" id="PIRSF003167">
    <property type="entry name" value="STHK_NarX/NarQ"/>
    <property type="match status" value="1"/>
</dbReference>
<feature type="domain" description="Histidine kinase" evidence="16">
    <location>
        <begin position="393"/>
        <end position="587"/>
    </location>
</feature>
<keyword evidence="13 14" id="KW-0472">Membrane</keyword>
<feature type="transmembrane region" description="Helical" evidence="15">
    <location>
        <begin position="158"/>
        <end position="176"/>
    </location>
</feature>
<evidence type="ECO:0000256" key="10">
    <source>
        <dbReference type="ARBA" id="ARBA00022840"/>
    </source>
</evidence>
<dbReference type="Pfam" id="PF02518">
    <property type="entry name" value="HATPase_c"/>
    <property type="match status" value="1"/>
</dbReference>
<evidence type="ECO:0000256" key="15">
    <source>
        <dbReference type="SAM" id="Phobius"/>
    </source>
</evidence>
<dbReference type="Pfam" id="PF13675">
    <property type="entry name" value="PilJ"/>
    <property type="match status" value="1"/>
</dbReference>
<evidence type="ECO:0000256" key="2">
    <source>
        <dbReference type="ARBA" id="ARBA00004429"/>
    </source>
</evidence>
<keyword evidence="10 14" id="KW-0067">ATP-binding</keyword>
<keyword evidence="9 14" id="KW-0418">Kinase</keyword>
<keyword evidence="7 15" id="KW-0812">Transmembrane</keyword>
<keyword evidence="11 15" id="KW-1133">Transmembrane helix</keyword>
<dbReference type="InterPro" id="IPR042295">
    <property type="entry name" value="NarX-like_N_sf"/>
</dbReference>
<dbReference type="InterPro" id="IPR036890">
    <property type="entry name" value="HATPase_C_sf"/>
</dbReference>